<evidence type="ECO:0000313" key="4">
    <source>
        <dbReference type="Proteomes" id="UP000836404"/>
    </source>
</evidence>
<dbReference type="AlphaFoldDB" id="A0A9N8QE37"/>
<name>A0A9N8QE37_9BASI</name>
<feature type="compositionally biased region" description="Polar residues" evidence="1">
    <location>
        <begin position="428"/>
        <end position="451"/>
    </location>
</feature>
<dbReference type="Proteomes" id="UP000836404">
    <property type="component" value="Unassembled WGS sequence"/>
</dbReference>
<feature type="transmembrane region" description="Helical" evidence="2">
    <location>
        <begin position="6"/>
        <end position="28"/>
    </location>
</feature>
<organism evidence="3 4">
    <name type="scientific">Tilletia laevis</name>
    <dbReference type="NCBI Taxonomy" id="157183"/>
    <lineage>
        <taxon>Eukaryota</taxon>
        <taxon>Fungi</taxon>
        <taxon>Dikarya</taxon>
        <taxon>Basidiomycota</taxon>
        <taxon>Ustilaginomycotina</taxon>
        <taxon>Exobasidiomycetes</taxon>
        <taxon>Tilletiales</taxon>
        <taxon>Tilletiaceae</taxon>
        <taxon>Tilletia</taxon>
    </lineage>
</organism>
<protein>
    <submittedName>
        <fullName evidence="3">Uncharacterized protein</fullName>
    </submittedName>
</protein>
<feature type="region of interest" description="Disordered" evidence="1">
    <location>
        <begin position="401"/>
        <end position="451"/>
    </location>
</feature>
<evidence type="ECO:0000313" key="3">
    <source>
        <dbReference type="EMBL" id="CAD6926983.1"/>
    </source>
</evidence>
<keyword evidence="2" id="KW-0472">Membrane</keyword>
<feature type="region of interest" description="Disordered" evidence="1">
    <location>
        <begin position="203"/>
        <end position="274"/>
    </location>
</feature>
<gene>
    <name evidence="3" type="ORF">JKILLFL_G7313</name>
</gene>
<feature type="transmembrane region" description="Helical" evidence="2">
    <location>
        <begin position="320"/>
        <end position="344"/>
    </location>
</feature>
<feature type="compositionally biased region" description="Polar residues" evidence="1">
    <location>
        <begin position="261"/>
        <end position="274"/>
    </location>
</feature>
<proteinExistence type="predicted"/>
<feature type="compositionally biased region" description="Polar residues" evidence="1">
    <location>
        <begin position="203"/>
        <end position="236"/>
    </location>
</feature>
<feature type="transmembrane region" description="Helical" evidence="2">
    <location>
        <begin position="158"/>
        <end position="188"/>
    </location>
</feature>
<keyword evidence="2" id="KW-1133">Transmembrane helix</keyword>
<feature type="transmembrane region" description="Helical" evidence="2">
    <location>
        <begin position="88"/>
        <end position="109"/>
    </location>
</feature>
<sequence length="462" mass="51319">MHNTWTLIQAFYGLILCSIYTALFVCYIKNELIAHRGLIFTLMWTPIPFACFYQAWAISYADFDGPGAANSAISTSTQTASHRKPKPLPAWLVNCFWALLPFISLFSVLPPALRTEKHWEATRFALGQWMLKYANATEINREMLLDAQDIWTSELRGAYFFTMASIVWIFILVGGALLHNTSAWLLVFRLRRHLQTQRWLHSSVHSPSKESNPSQQELGNPNSELNHNRSALSGNEGSLPLSPSTPSSSWSREENRPNGPTAVSPSADAGSSQRKAGPAQIFSRLFNKTECNTDATKRFFPPVKPSKIVTTVPTRRAEKVLFYFIIQSLTITIGSAGFLTVLIYCSFSWVPTIEAGRPDILHSVIWHVLSITTVVLGLATVISSTHTYFEDTFSALVNGAGPTSSVSGNSPRRARPQPLIIPERAKTRNNSQAFSQSATTPDSGSVKPSTVRLQLLRLTEKD</sequence>
<keyword evidence="4" id="KW-1185">Reference proteome</keyword>
<reference evidence="3 4" key="1">
    <citation type="submission" date="2020-10" db="EMBL/GenBank/DDBJ databases">
        <authorList>
            <person name="Sedaghatjoo S."/>
        </authorList>
    </citation>
    <scope>NUCLEOTIDE SEQUENCE [LARGE SCALE GENOMIC DNA]</scope>
    <source>
        <strain evidence="3 4">LLFL</strain>
    </source>
</reference>
<dbReference type="EMBL" id="CAJHJF010002498">
    <property type="protein sequence ID" value="CAD6926983.1"/>
    <property type="molecule type" value="Genomic_DNA"/>
</dbReference>
<feature type="transmembrane region" description="Helical" evidence="2">
    <location>
        <begin position="364"/>
        <end position="382"/>
    </location>
</feature>
<feature type="compositionally biased region" description="Low complexity" evidence="1">
    <location>
        <begin position="238"/>
        <end position="250"/>
    </location>
</feature>
<keyword evidence="2" id="KW-0812">Transmembrane</keyword>
<accession>A0A9N8QE37</accession>
<evidence type="ECO:0000256" key="2">
    <source>
        <dbReference type="SAM" id="Phobius"/>
    </source>
</evidence>
<feature type="compositionally biased region" description="Polar residues" evidence="1">
    <location>
        <begin position="401"/>
        <end position="410"/>
    </location>
</feature>
<comment type="caution">
    <text evidence="3">The sequence shown here is derived from an EMBL/GenBank/DDBJ whole genome shotgun (WGS) entry which is preliminary data.</text>
</comment>
<evidence type="ECO:0000256" key="1">
    <source>
        <dbReference type="SAM" id="MobiDB-lite"/>
    </source>
</evidence>